<keyword evidence="1" id="KW-0732">Signal</keyword>
<dbReference type="PANTHER" id="PTHR45632">
    <property type="entry name" value="LD33804P"/>
    <property type="match status" value="1"/>
</dbReference>
<dbReference type="AlphaFoldDB" id="A0A4Q5LHF3"/>
<dbReference type="InterPro" id="IPR015915">
    <property type="entry name" value="Kelch-typ_b-propeller"/>
</dbReference>
<dbReference type="Gene3D" id="2.120.10.80">
    <property type="entry name" value="Kelch-type beta propeller"/>
    <property type="match status" value="2"/>
</dbReference>
<protein>
    <recommendedName>
        <fullName evidence="4">Galactose oxidase</fullName>
    </recommendedName>
</protein>
<dbReference type="Pfam" id="PF01344">
    <property type="entry name" value="Kelch_1"/>
    <property type="match status" value="2"/>
</dbReference>
<dbReference type="InterPro" id="IPR011043">
    <property type="entry name" value="Gal_Oxase/kelch_b-propeller"/>
</dbReference>
<reference evidence="2 3" key="1">
    <citation type="submission" date="2019-02" db="EMBL/GenBank/DDBJ databases">
        <title>Bacterial novel species Mucilaginibacter sp. 17JY9-4 isolated from soil.</title>
        <authorList>
            <person name="Jung H.-Y."/>
        </authorList>
    </citation>
    <scope>NUCLEOTIDE SEQUENCE [LARGE SCALE GENOMIC DNA]</scope>
    <source>
        <strain evidence="2 3">17JY9-4</strain>
    </source>
</reference>
<dbReference type="SUPFAM" id="SSF50965">
    <property type="entry name" value="Galactose oxidase, central domain"/>
    <property type="match status" value="1"/>
</dbReference>
<name>A0A4Q5LHF3_9SPHI</name>
<dbReference type="SMART" id="SM00612">
    <property type="entry name" value="Kelch"/>
    <property type="match status" value="2"/>
</dbReference>
<dbReference type="PROSITE" id="PS51257">
    <property type="entry name" value="PROKAR_LIPOPROTEIN"/>
    <property type="match status" value="1"/>
</dbReference>
<evidence type="ECO:0008006" key="4">
    <source>
        <dbReference type="Google" id="ProtNLM"/>
    </source>
</evidence>
<gene>
    <name evidence="2" type="ORF">EWM62_17925</name>
</gene>
<feature type="chain" id="PRO_5020656866" description="Galactose oxidase" evidence="1">
    <location>
        <begin position="22"/>
        <end position="337"/>
    </location>
</feature>
<dbReference type="Proteomes" id="UP000293331">
    <property type="component" value="Unassembled WGS sequence"/>
</dbReference>
<feature type="signal peptide" evidence="1">
    <location>
        <begin position="1"/>
        <end position="21"/>
    </location>
</feature>
<keyword evidence="3" id="KW-1185">Reference proteome</keyword>
<evidence type="ECO:0000256" key="1">
    <source>
        <dbReference type="SAM" id="SignalP"/>
    </source>
</evidence>
<organism evidence="2 3">
    <name type="scientific">Mucilaginibacter terrigena</name>
    <dbReference type="NCBI Taxonomy" id="2492395"/>
    <lineage>
        <taxon>Bacteria</taxon>
        <taxon>Pseudomonadati</taxon>
        <taxon>Bacteroidota</taxon>
        <taxon>Sphingobacteriia</taxon>
        <taxon>Sphingobacteriales</taxon>
        <taxon>Sphingobacteriaceae</taxon>
        <taxon>Mucilaginibacter</taxon>
    </lineage>
</organism>
<proteinExistence type="predicted"/>
<dbReference type="OrthoDB" id="103335at2"/>
<evidence type="ECO:0000313" key="2">
    <source>
        <dbReference type="EMBL" id="RYU86533.1"/>
    </source>
</evidence>
<evidence type="ECO:0000313" key="3">
    <source>
        <dbReference type="Proteomes" id="UP000293331"/>
    </source>
</evidence>
<dbReference type="RefSeq" id="WP_129878053.1">
    <property type="nucleotide sequence ID" value="NZ_SEWG01000009.1"/>
</dbReference>
<accession>A0A4Q5LHF3</accession>
<dbReference type="InterPro" id="IPR006652">
    <property type="entry name" value="Kelch_1"/>
</dbReference>
<dbReference type="EMBL" id="SEWG01000009">
    <property type="protein sequence ID" value="RYU86533.1"/>
    <property type="molecule type" value="Genomic_DNA"/>
</dbReference>
<comment type="caution">
    <text evidence="2">The sequence shown here is derived from an EMBL/GenBank/DDBJ whole genome shotgun (WGS) entry which is preliminary data.</text>
</comment>
<sequence>MPKLSLALISILLCFALTSCKDLQVEPDTDNDTDTTQVGAKGWTQVQDYPGTALRWTFGFSEGGKGYVIGGQYEASSDNSAANVFQYDPSANKWSHLNDYPGSGMGLMAGFSINGKTYLGTGFNYGTNLLQSDFWEYNSTNDTWIQKGDFPGGKRQGSISFAIGGHGYLIGALSRLKQDVWKYAPATDEWTQMADYPGTGNAEMIGITVNGKAYVGAGAGTDAVVSDFWEYDPALDKWIQKADIIEPLYNPVVFTKGTKIYVVGGIGQNMKFRNQVLIYDTATDQWTKAEDFKGKERSAAVGFVIGNTAYFGLGASSKIAGGATYPIYLNDFWKFNP</sequence>